<dbReference type="AlphaFoldDB" id="A0A239B2R2"/>
<dbReference type="EMBL" id="FZOQ01000001">
    <property type="protein sequence ID" value="SNS01862.1"/>
    <property type="molecule type" value="Genomic_DNA"/>
</dbReference>
<evidence type="ECO:0000313" key="3">
    <source>
        <dbReference type="Proteomes" id="UP000198432"/>
    </source>
</evidence>
<sequence>MNLKKMIPQMYNSLRSLLLLFAVAPTMALAQHKQQAPCPDINLDLSGLNETIERSLANLKHLDGDLQDLKELGKMEHLQLLDMKGKASYDAEKRKVLDKTYKVNNADILNIENKFGRVHVNTWDKNEMRVKVEMVARAGSESKAQEILDKIKVMESREGKVISLRTNIEPVRISGNGNKGYEVNYTVYMPEDNALAVTNSFGDVYLASLKGKADVNVKYGALKGERLSNPGNTVKLAYGSGNFAYINGGNVDVAYADMSVDGTNGLQGSSKFSDFKIGSLGEELNMDVKYGSFKVDNVSKDIRRIALDSGFTPISLNFADNSAFNFDVNVQFADFKVDKSLVNITHLEKGHTSAEYKGKFGGTATPKGTVSVTSKYGDVKFTK</sequence>
<dbReference type="Proteomes" id="UP000198432">
    <property type="component" value="Unassembled WGS sequence"/>
</dbReference>
<evidence type="ECO:0008006" key="4">
    <source>
        <dbReference type="Google" id="ProtNLM"/>
    </source>
</evidence>
<keyword evidence="3" id="KW-1185">Reference proteome</keyword>
<feature type="signal peptide" evidence="1">
    <location>
        <begin position="1"/>
        <end position="30"/>
    </location>
</feature>
<gene>
    <name evidence="2" type="ORF">SAMN06296052_10194</name>
</gene>
<keyword evidence="1" id="KW-0732">Signal</keyword>
<protein>
    <recommendedName>
        <fullName evidence="4">Adhesin domain-containing protein</fullName>
    </recommendedName>
</protein>
<name>A0A239B2R2_9BACT</name>
<feature type="chain" id="PRO_5013054181" description="Adhesin domain-containing protein" evidence="1">
    <location>
        <begin position="31"/>
        <end position="383"/>
    </location>
</feature>
<organism evidence="2 3">
    <name type="scientific">Pontibacter ummariensis</name>
    <dbReference type="NCBI Taxonomy" id="1610492"/>
    <lineage>
        <taxon>Bacteria</taxon>
        <taxon>Pseudomonadati</taxon>
        <taxon>Bacteroidota</taxon>
        <taxon>Cytophagia</taxon>
        <taxon>Cytophagales</taxon>
        <taxon>Hymenobacteraceae</taxon>
        <taxon>Pontibacter</taxon>
    </lineage>
</organism>
<accession>A0A239B2R2</accession>
<reference evidence="3" key="1">
    <citation type="submission" date="2017-06" db="EMBL/GenBank/DDBJ databases">
        <authorList>
            <person name="Varghese N."/>
            <person name="Submissions S."/>
        </authorList>
    </citation>
    <scope>NUCLEOTIDE SEQUENCE [LARGE SCALE GENOMIC DNA]</scope>
    <source>
        <strain evidence="3">NKM1</strain>
    </source>
</reference>
<proteinExistence type="predicted"/>
<evidence type="ECO:0000256" key="1">
    <source>
        <dbReference type="SAM" id="SignalP"/>
    </source>
</evidence>
<evidence type="ECO:0000313" key="2">
    <source>
        <dbReference type="EMBL" id="SNS01862.1"/>
    </source>
</evidence>